<keyword evidence="2" id="KW-1185">Reference proteome</keyword>
<dbReference type="EMBL" id="JANJQO010002175">
    <property type="protein sequence ID" value="KAJ2967840.1"/>
    <property type="molecule type" value="Genomic_DNA"/>
</dbReference>
<proteinExistence type="predicted"/>
<organism evidence="1 2">
    <name type="scientific">Zarea fungicola</name>
    <dbReference type="NCBI Taxonomy" id="93591"/>
    <lineage>
        <taxon>Eukaryota</taxon>
        <taxon>Fungi</taxon>
        <taxon>Dikarya</taxon>
        <taxon>Ascomycota</taxon>
        <taxon>Pezizomycotina</taxon>
        <taxon>Sordariomycetes</taxon>
        <taxon>Hypocreomycetidae</taxon>
        <taxon>Hypocreales</taxon>
        <taxon>Cordycipitaceae</taxon>
        <taxon>Zarea</taxon>
    </lineage>
</organism>
<reference evidence="1" key="1">
    <citation type="submission" date="2022-08" db="EMBL/GenBank/DDBJ databases">
        <title>Genome Sequence of Lecanicillium fungicola.</title>
        <authorList>
            <person name="Buettner E."/>
        </authorList>
    </citation>
    <scope>NUCLEOTIDE SEQUENCE</scope>
    <source>
        <strain evidence="1">Babe33</strain>
    </source>
</reference>
<protein>
    <submittedName>
        <fullName evidence="1">Uncharacterized protein</fullName>
    </submittedName>
</protein>
<dbReference type="Proteomes" id="UP001143910">
    <property type="component" value="Unassembled WGS sequence"/>
</dbReference>
<evidence type="ECO:0000313" key="2">
    <source>
        <dbReference type="Proteomes" id="UP001143910"/>
    </source>
</evidence>
<comment type="caution">
    <text evidence="1">The sequence shown here is derived from an EMBL/GenBank/DDBJ whole genome shotgun (WGS) entry which is preliminary data.</text>
</comment>
<gene>
    <name evidence="1" type="ORF">NQ176_g9474</name>
</gene>
<name>A0ACC1MM02_9HYPO</name>
<sequence length="146" mass="15794">MAPSTRKSALLLLALGLAGLGAAAPESQKVFSHDASSRHWVDPAILAALKEHKDPVDAYIALVPEEAGKLAEKRLLRIAGEKEAKWMTEGDKMRLRRQGRKFADITDFEEFYKQNALSAQAGKARKPTQAHPPASGEAALLSSLHG</sequence>
<evidence type="ECO:0000313" key="1">
    <source>
        <dbReference type="EMBL" id="KAJ2967840.1"/>
    </source>
</evidence>
<accession>A0ACC1MM02</accession>